<dbReference type="GO" id="GO:0046872">
    <property type="term" value="F:metal ion binding"/>
    <property type="evidence" value="ECO:0007669"/>
    <property type="project" value="UniProtKB-KW"/>
</dbReference>
<keyword evidence="2" id="KW-0949">S-adenosyl-L-methionine</keyword>
<evidence type="ECO:0000313" key="8">
    <source>
        <dbReference type="Proteomes" id="UP000741360"/>
    </source>
</evidence>
<dbReference type="PANTHER" id="PTHR43409:SF7">
    <property type="entry name" value="BLL1977 PROTEIN"/>
    <property type="match status" value="1"/>
</dbReference>
<dbReference type="SFLD" id="SFLDG01082">
    <property type="entry name" value="B12-binding_domain_containing"/>
    <property type="match status" value="1"/>
</dbReference>
<evidence type="ECO:0000256" key="2">
    <source>
        <dbReference type="ARBA" id="ARBA00022691"/>
    </source>
</evidence>
<dbReference type="AlphaFoldDB" id="A0A932LYA5"/>
<feature type="domain" description="Radical SAM core" evidence="6">
    <location>
        <begin position="243"/>
        <end position="465"/>
    </location>
</feature>
<gene>
    <name evidence="7" type="ORF">HYY65_00175</name>
</gene>
<keyword evidence="4" id="KW-0408">Iron</keyword>
<dbReference type="InterPro" id="IPR051198">
    <property type="entry name" value="BchE-like"/>
</dbReference>
<dbReference type="Pfam" id="PF04055">
    <property type="entry name" value="Radical_SAM"/>
    <property type="match status" value="1"/>
</dbReference>
<dbReference type="InterPro" id="IPR054699">
    <property type="entry name" value="rSAM_CUAEP"/>
</dbReference>
<sequence length="534" mass="59061">MRGKNDKDSVTYRNTGSLSPVGGLPWGFRYNVQSKGFRIHGTGSRRGGTAVPVSEHLTGEQTRPTRFHPGSLQDPGAILLISCYELGRQPLGVAFPLSFLQQSGYEPEVLDISIQELDEKKIARARFVGISVPMHTALRLGVQVAERVREINLACHICFYGLYATLNADYLLEHWADSVIGGEIEAPLVQLIGVLERGDRAPIPGIARRQQNAGPFLEKLSFPVPSRHSLPDLTKYARLEQGGEQRLVGTVEASRGCKYMCLHCPIPPVYGGRFFVVPSEVVLKDIRNLVGAGASHITFGDPDFLNGPAHSLRIVRAMHREFPEVTFDFTAKIEHIVKHRAIFPELSALGCLFVVSAVESLSDVVLGHLEKGHTCADVVTSLEILREAGITLRLSLVSFTPWTTLDDYIEVLEFVENHGLIDQVDSVQYSIRLLVPPGSALLKRPAIRPFLGELDQASFLYPWVHPDPRVDLLYHEVSAVVEEAACSGEEPVKTFQRVRELAYRMRGDPVPAGVPAGLDSVKRRAPRLTESWFC</sequence>
<dbReference type="CDD" id="cd01335">
    <property type="entry name" value="Radical_SAM"/>
    <property type="match status" value="1"/>
</dbReference>
<dbReference type="InterPro" id="IPR006638">
    <property type="entry name" value="Elp3/MiaA/NifB-like_rSAM"/>
</dbReference>
<dbReference type="SUPFAM" id="SSF102114">
    <property type="entry name" value="Radical SAM enzymes"/>
    <property type="match status" value="1"/>
</dbReference>
<name>A0A932LYA5_UNCTE</name>
<dbReference type="SMART" id="SM00729">
    <property type="entry name" value="Elp3"/>
    <property type="match status" value="1"/>
</dbReference>
<comment type="cofactor">
    <cofactor evidence="1">
        <name>[4Fe-4S] cluster</name>
        <dbReference type="ChEBI" id="CHEBI:49883"/>
    </cofactor>
</comment>
<reference evidence="7" key="1">
    <citation type="submission" date="2020-07" db="EMBL/GenBank/DDBJ databases">
        <title>Huge and variable diversity of episymbiotic CPR bacteria and DPANN archaea in groundwater ecosystems.</title>
        <authorList>
            <person name="He C.Y."/>
            <person name="Keren R."/>
            <person name="Whittaker M."/>
            <person name="Farag I.F."/>
            <person name="Doudna J."/>
            <person name="Cate J.H.D."/>
            <person name="Banfield J.F."/>
        </authorList>
    </citation>
    <scope>NUCLEOTIDE SEQUENCE</scope>
    <source>
        <strain evidence="7">NC_groundwater_717_Ag_S-0.2um_59_8</strain>
    </source>
</reference>
<dbReference type="Gene3D" id="3.80.30.20">
    <property type="entry name" value="tm_1862 like domain"/>
    <property type="match status" value="1"/>
</dbReference>
<organism evidence="7 8">
    <name type="scientific">Tectimicrobiota bacterium</name>
    <dbReference type="NCBI Taxonomy" id="2528274"/>
    <lineage>
        <taxon>Bacteria</taxon>
        <taxon>Pseudomonadati</taxon>
        <taxon>Nitrospinota/Tectimicrobiota group</taxon>
        <taxon>Candidatus Tectimicrobiota</taxon>
    </lineage>
</organism>
<protein>
    <submittedName>
        <fullName evidence="7">Radical SAM protein</fullName>
    </submittedName>
</protein>
<dbReference type="EMBL" id="JACPSX010000003">
    <property type="protein sequence ID" value="MBI3013493.1"/>
    <property type="molecule type" value="Genomic_DNA"/>
</dbReference>
<evidence type="ECO:0000256" key="4">
    <source>
        <dbReference type="ARBA" id="ARBA00023004"/>
    </source>
</evidence>
<evidence type="ECO:0000313" key="7">
    <source>
        <dbReference type="EMBL" id="MBI3013493.1"/>
    </source>
</evidence>
<dbReference type="InterPro" id="IPR023404">
    <property type="entry name" value="rSAM_horseshoe"/>
</dbReference>
<dbReference type="NCBIfam" id="NF040546">
    <property type="entry name" value="rSAM_CUAEP"/>
    <property type="match status" value="1"/>
</dbReference>
<evidence type="ECO:0000259" key="6">
    <source>
        <dbReference type="PROSITE" id="PS51918"/>
    </source>
</evidence>
<dbReference type="InterPro" id="IPR007197">
    <property type="entry name" value="rSAM"/>
</dbReference>
<dbReference type="SFLD" id="SFLDS00029">
    <property type="entry name" value="Radical_SAM"/>
    <property type="match status" value="1"/>
</dbReference>
<dbReference type="PANTHER" id="PTHR43409">
    <property type="entry name" value="ANAEROBIC MAGNESIUM-PROTOPORPHYRIN IX MONOMETHYL ESTER CYCLASE-RELATED"/>
    <property type="match status" value="1"/>
</dbReference>
<keyword evidence="5" id="KW-0411">Iron-sulfur</keyword>
<comment type="caution">
    <text evidence="7">The sequence shown here is derived from an EMBL/GenBank/DDBJ whole genome shotgun (WGS) entry which is preliminary data.</text>
</comment>
<dbReference type="Gene3D" id="3.40.50.280">
    <property type="entry name" value="Cobalamin-binding domain"/>
    <property type="match status" value="1"/>
</dbReference>
<dbReference type="InterPro" id="IPR058240">
    <property type="entry name" value="rSAM_sf"/>
</dbReference>
<dbReference type="GO" id="GO:0003824">
    <property type="term" value="F:catalytic activity"/>
    <property type="evidence" value="ECO:0007669"/>
    <property type="project" value="InterPro"/>
</dbReference>
<evidence type="ECO:0000256" key="3">
    <source>
        <dbReference type="ARBA" id="ARBA00022723"/>
    </source>
</evidence>
<accession>A0A932LYA5</accession>
<evidence type="ECO:0000256" key="5">
    <source>
        <dbReference type="ARBA" id="ARBA00023014"/>
    </source>
</evidence>
<keyword evidence="3" id="KW-0479">Metal-binding</keyword>
<dbReference type="PROSITE" id="PS51918">
    <property type="entry name" value="RADICAL_SAM"/>
    <property type="match status" value="1"/>
</dbReference>
<proteinExistence type="predicted"/>
<dbReference type="Proteomes" id="UP000741360">
    <property type="component" value="Unassembled WGS sequence"/>
</dbReference>
<dbReference type="GO" id="GO:0005829">
    <property type="term" value="C:cytosol"/>
    <property type="evidence" value="ECO:0007669"/>
    <property type="project" value="TreeGrafter"/>
</dbReference>
<dbReference type="GO" id="GO:0051536">
    <property type="term" value="F:iron-sulfur cluster binding"/>
    <property type="evidence" value="ECO:0007669"/>
    <property type="project" value="UniProtKB-KW"/>
</dbReference>
<evidence type="ECO:0000256" key="1">
    <source>
        <dbReference type="ARBA" id="ARBA00001966"/>
    </source>
</evidence>